<dbReference type="Proteomes" id="UP000178428">
    <property type="component" value="Unassembled WGS sequence"/>
</dbReference>
<evidence type="ECO:0000256" key="4">
    <source>
        <dbReference type="ARBA" id="ARBA00022984"/>
    </source>
</evidence>
<evidence type="ECO:0000313" key="9">
    <source>
        <dbReference type="Proteomes" id="UP000178428"/>
    </source>
</evidence>
<sequence>MLYAYDKDGLFMKEPVSTGLELTPTPRGIFTIFKKIPSRYMQGPIPGVTDQYYDLPGVPWDLYFTYQGAAIHGTYWHENFGKQSSHGCVNLAPAQAEKLYHWAGVGTFVIVQD</sequence>
<accession>A0A1G2EYJ5</accession>
<dbReference type="PANTHER" id="PTHR30582">
    <property type="entry name" value="L,D-TRANSPEPTIDASE"/>
    <property type="match status" value="1"/>
</dbReference>
<dbReference type="EMBL" id="MHMR01000024">
    <property type="protein sequence ID" value="OGZ30318.1"/>
    <property type="molecule type" value="Genomic_DNA"/>
</dbReference>
<dbReference type="InterPro" id="IPR038063">
    <property type="entry name" value="Transpep_catalytic_dom"/>
</dbReference>
<dbReference type="STRING" id="1801725.A3J00_03045"/>
<comment type="pathway">
    <text evidence="1 6">Cell wall biogenesis; peptidoglycan biosynthesis.</text>
</comment>
<dbReference type="CDD" id="cd16913">
    <property type="entry name" value="YkuD_like"/>
    <property type="match status" value="1"/>
</dbReference>
<dbReference type="InterPro" id="IPR005490">
    <property type="entry name" value="LD_TPept_cat_dom"/>
</dbReference>
<dbReference type="SUPFAM" id="SSF141523">
    <property type="entry name" value="L,D-transpeptidase catalytic domain-like"/>
    <property type="match status" value="1"/>
</dbReference>
<feature type="domain" description="L,D-TPase catalytic" evidence="7">
    <location>
        <begin position="1"/>
        <end position="112"/>
    </location>
</feature>
<dbReference type="Gene3D" id="2.40.440.10">
    <property type="entry name" value="L,D-transpeptidase catalytic domain-like"/>
    <property type="match status" value="1"/>
</dbReference>
<evidence type="ECO:0000256" key="1">
    <source>
        <dbReference type="ARBA" id="ARBA00004752"/>
    </source>
</evidence>
<gene>
    <name evidence="8" type="ORF">A3J00_03045</name>
</gene>
<feature type="active site" description="Nucleophile" evidence="6">
    <location>
        <position position="88"/>
    </location>
</feature>
<evidence type="ECO:0000259" key="7">
    <source>
        <dbReference type="PROSITE" id="PS52029"/>
    </source>
</evidence>
<reference evidence="8 9" key="1">
    <citation type="journal article" date="2016" name="Nat. Commun.">
        <title>Thousands of microbial genomes shed light on interconnected biogeochemical processes in an aquifer system.</title>
        <authorList>
            <person name="Anantharaman K."/>
            <person name="Brown C.T."/>
            <person name="Hug L.A."/>
            <person name="Sharon I."/>
            <person name="Castelle C.J."/>
            <person name="Probst A.J."/>
            <person name="Thomas B.C."/>
            <person name="Singh A."/>
            <person name="Wilkins M.J."/>
            <person name="Karaoz U."/>
            <person name="Brodie E.L."/>
            <person name="Williams K.H."/>
            <person name="Hubbard S.S."/>
            <person name="Banfield J.F."/>
        </authorList>
    </citation>
    <scope>NUCLEOTIDE SEQUENCE [LARGE SCALE GENOMIC DNA]</scope>
</reference>
<feature type="active site" description="Proton donor/acceptor" evidence="6">
    <location>
        <position position="72"/>
    </location>
</feature>
<dbReference type="GO" id="GO:0018104">
    <property type="term" value="P:peptidoglycan-protein cross-linking"/>
    <property type="evidence" value="ECO:0007669"/>
    <property type="project" value="TreeGrafter"/>
</dbReference>
<keyword evidence="2" id="KW-0808">Transferase</keyword>
<dbReference type="UniPathway" id="UPA00219"/>
<proteinExistence type="predicted"/>
<evidence type="ECO:0000256" key="3">
    <source>
        <dbReference type="ARBA" id="ARBA00022960"/>
    </source>
</evidence>
<evidence type="ECO:0000256" key="2">
    <source>
        <dbReference type="ARBA" id="ARBA00022679"/>
    </source>
</evidence>
<dbReference type="AlphaFoldDB" id="A0A1G2EYJ5"/>
<keyword evidence="5 6" id="KW-0961">Cell wall biogenesis/degradation</keyword>
<dbReference type="GO" id="GO:0016740">
    <property type="term" value="F:transferase activity"/>
    <property type="evidence" value="ECO:0007669"/>
    <property type="project" value="UniProtKB-KW"/>
</dbReference>
<keyword evidence="4 6" id="KW-0573">Peptidoglycan synthesis</keyword>
<name>A0A1G2EYJ5_9BACT</name>
<dbReference type="Pfam" id="PF03734">
    <property type="entry name" value="YkuD"/>
    <property type="match status" value="1"/>
</dbReference>
<protein>
    <recommendedName>
        <fullName evidence="7">L,D-TPase catalytic domain-containing protein</fullName>
    </recommendedName>
</protein>
<organism evidence="8 9">
    <name type="scientific">Candidatus Niyogibacteria bacterium RIFCSPLOWO2_02_FULL_45_13</name>
    <dbReference type="NCBI Taxonomy" id="1801725"/>
    <lineage>
        <taxon>Bacteria</taxon>
        <taxon>Candidatus Niyogiibacteriota</taxon>
    </lineage>
</organism>
<comment type="caution">
    <text evidence="8">The sequence shown here is derived from an EMBL/GenBank/DDBJ whole genome shotgun (WGS) entry which is preliminary data.</text>
</comment>
<dbReference type="GO" id="GO:0071972">
    <property type="term" value="F:peptidoglycan L,D-transpeptidase activity"/>
    <property type="evidence" value="ECO:0007669"/>
    <property type="project" value="TreeGrafter"/>
</dbReference>
<dbReference type="PANTHER" id="PTHR30582:SF2">
    <property type="entry name" value="L,D-TRANSPEPTIDASE YCIB-RELATED"/>
    <property type="match status" value="1"/>
</dbReference>
<dbReference type="InterPro" id="IPR050979">
    <property type="entry name" value="LD-transpeptidase"/>
</dbReference>
<dbReference type="GO" id="GO:0008360">
    <property type="term" value="P:regulation of cell shape"/>
    <property type="evidence" value="ECO:0007669"/>
    <property type="project" value="UniProtKB-UniRule"/>
</dbReference>
<dbReference type="PROSITE" id="PS52029">
    <property type="entry name" value="LD_TPASE"/>
    <property type="match status" value="1"/>
</dbReference>
<dbReference type="GO" id="GO:0071555">
    <property type="term" value="P:cell wall organization"/>
    <property type="evidence" value="ECO:0007669"/>
    <property type="project" value="UniProtKB-UniRule"/>
</dbReference>
<keyword evidence="3 6" id="KW-0133">Cell shape</keyword>
<evidence type="ECO:0000256" key="5">
    <source>
        <dbReference type="ARBA" id="ARBA00023316"/>
    </source>
</evidence>
<evidence type="ECO:0000313" key="8">
    <source>
        <dbReference type="EMBL" id="OGZ30318.1"/>
    </source>
</evidence>
<dbReference type="GO" id="GO:0005576">
    <property type="term" value="C:extracellular region"/>
    <property type="evidence" value="ECO:0007669"/>
    <property type="project" value="TreeGrafter"/>
</dbReference>
<evidence type="ECO:0000256" key="6">
    <source>
        <dbReference type="PROSITE-ProRule" id="PRU01373"/>
    </source>
</evidence>